<dbReference type="GO" id="GO:0005952">
    <property type="term" value="C:cAMP-dependent protein kinase complex"/>
    <property type="evidence" value="ECO:0007669"/>
    <property type="project" value="TreeGrafter"/>
</dbReference>
<dbReference type="EnsemblMetazoa" id="XM_022807243">
    <property type="protein sequence ID" value="XP_022662978"/>
    <property type="gene ID" value="LOC111251053"/>
</dbReference>
<dbReference type="GeneID" id="111251053"/>
<evidence type="ECO:0000256" key="1">
    <source>
        <dbReference type="ARBA" id="ARBA00022527"/>
    </source>
</evidence>
<dbReference type="Pfam" id="PF00069">
    <property type="entry name" value="Pkinase"/>
    <property type="match status" value="1"/>
</dbReference>
<dbReference type="KEGG" id="vde:111251053"/>
<dbReference type="Proteomes" id="UP000594260">
    <property type="component" value="Unplaced"/>
</dbReference>
<dbReference type="PANTHER" id="PTHR24353">
    <property type="entry name" value="CYCLIC NUCLEOTIDE-DEPENDENT PROTEIN KINASE"/>
    <property type="match status" value="1"/>
</dbReference>
<dbReference type="PROSITE" id="PS50011">
    <property type="entry name" value="PROTEIN_KINASE_DOM"/>
    <property type="match status" value="1"/>
</dbReference>
<evidence type="ECO:0000313" key="9">
    <source>
        <dbReference type="Proteomes" id="UP000594260"/>
    </source>
</evidence>
<dbReference type="SMART" id="SM00220">
    <property type="entry name" value="S_TKc"/>
    <property type="match status" value="1"/>
</dbReference>
<evidence type="ECO:0000313" key="8">
    <source>
        <dbReference type="EnsemblMetazoa" id="XP_022662978"/>
    </source>
</evidence>
<dbReference type="GO" id="GO:0004691">
    <property type="term" value="F:cAMP-dependent protein kinase activity"/>
    <property type="evidence" value="ECO:0007669"/>
    <property type="project" value="TreeGrafter"/>
</dbReference>
<keyword evidence="9" id="KW-1185">Reference proteome</keyword>
<evidence type="ECO:0000256" key="5">
    <source>
        <dbReference type="ARBA" id="ARBA00022840"/>
    </source>
</evidence>
<feature type="domain" description="Protein kinase" evidence="7">
    <location>
        <begin position="60"/>
        <end position="320"/>
    </location>
</feature>
<dbReference type="InterPro" id="IPR000719">
    <property type="entry name" value="Prot_kinase_dom"/>
</dbReference>
<keyword evidence="3" id="KW-0547">Nucleotide-binding</keyword>
<keyword evidence="1" id="KW-0723">Serine/threonine-protein kinase</keyword>
<evidence type="ECO:0000256" key="2">
    <source>
        <dbReference type="ARBA" id="ARBA00022679"/>
    </source>
</evidence>
<evidence type="ECO:0000256" key="3">
    <source>
        <dbReference type="ARBA" id="ARBA00022741"/>
    </source>
</evidence>
<dbReference type="SUPFAM" id="SSF56112">
    <property type="entry name" value="Protein kinase-like (PK-like)"/>
    <property type="match status" value="1"/>
</dbReference>
<evidence type="ECO:0000256" key="4">
    <source>
        <dbReference type="ARBA" id="ARBA00022777"/>
    </source>
</evidence>
<dbReference type="InParanoid" id="A0A7M7K7X7"/>
<keyword evidence="2" id="KW-0808">Transferase</keyword>
<dbReference type="PANTHER" id="PTHR24353:SF37">
    <property type="entry name" value="CAMP-DEPENDENT PROTEIN KINASE CATALYTIC SUBUNIT PRKX"/>
    <property type="match status" value="1"/>
</dbReference>
<dbReference type="RefSeq" id="XP_022662978.1">
    <property type="nucleotide sequence ID" value="XM_022807243.1"/>
</dbReference>
<dbReference type="GO" id="GO:0005524">
    <property type="term" value="F:ATP binding"/>
    <property type="evidence" value="ECO:0007669"/>
    <property type="project" value="UniProtKB-KW"/>
</dbReference>
<keyword evidence="5" id="KW-0067">ATP-binding</keyword>
<feature type="region of interest" description="Disordered" evidence="6">
    <location>
        <begin position="1"/>
        <end position="20"/>
    </location>
</feature>
<protein>
    <recommendedName>
        <fullName evidence="7">Protein kinase domain-containing protein</fullName>
    </recommendedName>
</protein>
<evidence type="ECO:0000259" key="7">
    <source>
        <dbReference type="PROSITE" id="PS50011"/>
    </source>
</evidence>
<dbReference type="AlphaFoldDB" id="A0A7M7K7X7"/>
<dbReference type="OrthoDB" id="6513976at2759"/>
<sequence length="373" mass="42235">MGLSPSAQKPERIRGLHRSEAHFEENADPVDVLMASKGDALLDKYGSVWQPAMAFDRQLFPNMIHLESGGVGNAILYVQDESGNEFAVKRVEMRKNRGFAAKLEKDLLLAVDFPFVLQLYATYKDHAYVYFLLELTHCSCISDHMFQPYINEEVICFWAAQIVLAVEYLHSANIVHRDIKPENVLVFADGYIKLADFDQTLKLPPHRQFIGLCGTAGYSPPEVISNCVYSKGVDWWTVGLLNYELFFGQIEAECEEQELERLRNYGPGFNKTLDLDAGSAQTQISNAARNFISELLRVDPMFRLGVQYPGSSAVRKHPFFENIDFIRLVKKKIRSPVRPSETSARLLAIGGAKPLEFNENPVTPEIAEEYVEF</sequence>
<dbReference type="InterPro" id="IPR011009">
    <property type="entry name" value="Kinase-like_dom_sf"/>
</dbReference>
<dbReference type="Gene3D" id="3.30.200.20">
    <property type="entry name" value="Phosphorylase Kinase, domain 1"/>
    <property type="match status" value="1"/>
</dbReference>
<dbReference type="PROSITE" id="PS00108">
    <property type="entry name" value="PROTEIN_KINASE_ST"/>
    <property type="match status" value="1"/>
</dbReference>
<accession>A0A7M7K7X7</accession>
<organism evidence="8 9">
    <name type="scientific">Varroa destructor</name>
    <name type="common">Honeybee mite</name>
    <dbReference type="NCBI Taxonomy" id="109461"/>
    <lineage>
        <taxon>Eukaryota</taxon>
        <taxon>Metazoa</taxon>
        <taxon>Ecdysozoa</taxon>
        <taxon>Arthropoda</taxon>
        <taxon>Chelicerata</taxon>
        <taxon>Arachnida</taxon>
        <taxon>Acari</taxon>
        <taxon>Parasitiformes</taxon>
        <taxon>Mesostigmata</taxon>
        <taxon>Gamasina</taxon>
        <taxon>Dermanyssoidea</taxon>
        <taxon>Varroidae</taxon>
        <taxon>Varroa</taxon>
    </lineage>
</organism>
<reference evidence="8" key="1">
    <citation type="submission" date="2021-01" db="UniProtKB">
        <authorList>
            <consortium name="EnsemblMetazoa"/>
        </authorList>
    </citation>
    <scope>IDENTIFICATION</scope>
</reference>
<keyword evidence="4" id="KW-0418">Kinase</keyword>
<dbReference type="Gene3D" id="1.10.510.10">
    <property type="entry name" value="Transferase(Phosphotransferase) domain 1"/>
    <property type="match status" value="1"/>
</dbReference>
<evidence type="ECO:0000256" key="6">
    <source>
        <dbReference type="SAM" id="MobiDB-lite"/>
    </source>
</evidence>
<proteinExistence type="predicted"/>
<feature type="compositionally biased region" description="Basic and acidic residues" evidence="6">
    <location>
        <begin position="9"/>
        <end position="20"/>
    </location>
</feature>
<name>A0A7M7K7X7_VARDE</name>
<dbReference type="InterPro" id="IPR008271">
    <property type="entry name" value="Ser/Thr_kinase_AS"/>
</dbReference>